<dbReference type="Gene3D" id="3.30.250.20">
    <property type="entry name" value="L1 transposable element, C-terminal domain"/>
    <property type="match status" value="1"/>
</dbReference>
<accession>A0AAV7M9Z3</accession>
<evidence type="ECO:0000256" key="1">
    <source>
        <dbReference type="SAM" id="MobiDB-lite"/>
    </source>
</evidence>
<protein>
    <submittedName>
        <fullName evidence="2">Uncharacterized protein</fullName>
    </submittedName>
</protein>
<dbReference type="PANTHER" id="PTHR11505">
    <property type="entry name" value="L1 TRANSPOSABLE ELEMENT-RELATED"/>
    <property type="match status" value="1"/>
</dbReference>
<dbReference type="InterPro" id="IPR004244">
    <property type="entry name" value="Transposase_22"/>
</dbReference>
<proteinExistence type="predicted"/>
<evidence type="ECO:0000313" key="3">
    <source>
        <dbReference type="Proteomes" id="UP001066276"/>
    </source>
</evidence>
<name>A0AAV7M9Z3_PLEWA</name>
<evidence type="ECO:0000313" key="2">
    <source>
        <dbReference type="EMBL" id="KAJ1099984.1"/>
    </source>
</evidence>
<comment type="caution">
    <text evidence="2">The sequence shown here is derived from an EMBL/GenBank/DDBJ whole genome shotgun (WGS) entry which is preliminary data.</text>
</comment>
<keyword evidence="3" id="KW-1185">Reference proteome</keyword>
<dbReference type="EMBL" id="JANPWB010000014">
    <property type="protein sequence ID" value="KAJ1099984.1"/>
    <property type="molecule type" value="Genomic_DNA"/>
</dbReference>
<reference evidence="2" key="1">
    <citation type="journal article" date="2022" name="bioRxiv">
        <title>Sequencing and chromosome-scale assembly of the giantPleurodeles waltlgenome.</title>
        <authorList>
            <person name="Brown T."/>
            <person name="Elewa A."/>
            <person name="Iarovenko S."/>
            <person name="Subramanian E."/>
            <person name="Araus A.J."/>
            <person name="Petzold A."/>
            <person name="Susuki M."/>
            <person name="Suzuki K.-i.T."/>
            <person name="Hayashi T."/>
            <person name="Toyoda A."/>
            <person name="Oliveira C."/>
            <person name="Osipova E."/>
            <person name="Leigh N.D."/>
            <person name="Simon A."/>
            <person name="Yun M.H."/>
        </authorList>
    </citation>
    <scope>NUCLEOTIDE SEQUENCE</scope>
    <source>
        <strain evidence="2">20211129_DDA</strain>
        <tissue evidence="2">Liver</tissue>
    </source>
</reference>
<dbReference type="AlphaFoldDB" id="A0AAV7M9Z3"/>
<dbReference type="Proteomes" id="UP001066276">
    <property type="component" value="Chromosome 10"/>
</dbReference>
<feature type="region of interest" description="Disordered" evidence="1">
    <location>
        <begin position="1"/>
        <end position="20"/>
    </location>
</feature>
<feature type="compositionally biased region" description="Polar residues" evidence="1">
    <location>
        <begin position="1"/>
        <end position="19"/>
    </location>
</feature>
<dbReference type="InterPro" id="IPR042566">
    <property type="entry name" value="L1_C"/>
</dbReference>
<organism evidence="2 3">
    <name type="scientific">Pleurodeles waltl</name>
    <name type="common">Iberian ribbed newt</name>
    <dbReference type="NCBI Taxonomy" id="8319"/>
    <lineage>
        <taxon>Eukaryota</taxon>
        <taxon>Metazoa</taxon>
        <taxon>Chordata</taxon>
        <taxon>Craniata</taxon>
        <taxon>Vertebrata</taxon>
        <taxon>Euteleostomi</taxon>
        <taxon>Amphibia</taxon>
        <taxon>Batrachia</taxon>
        <taxon>Caudata</taxon>
        <taxon>Salamandroidea</taxon>
        <taxon>Salamandridae</taxon>
        <taxon>Pleurodelinae</taxon>
        <taxon>Pleurodeles</taxon>
    </lineage>
</organism>
<gene>
    <name evidence="2" type="ORF">NDU88_005075</name>
</gene>
<sequence>MRLQSTCSSPGTGNPTSWVSEGGEMGLSLLYSDLVAELPISAVWMESLASGHEVREVQACAGQSPKDGFWQAIGEGGRGRNTHRGVANNHECLEEQVCSLTSKSSKMEARLQDQEGRSRRNNGRVVRVPEGLEGPSTDFFVEDLVLNKLKPKRLFNFFLCTGTENARSSPKPEAPPRTIIPRIVNYRNRNASLQAASSHGDLHLDNDVIRFYPDFTLHVQRQQKHFEEVKKALRAKEVKYIMPFPAKL</sequence>